<dbReference type="Pfam" id="PF13692">
    <property type="entry name" value="Glyco_trans_1_4"/>
    <property type="match status" value="1"/>
</dbReference>
<proteinExistence type="predicted"/>
<dbReference type="RefSeq" id="WP_316781666.1">
    <property type="nucleotide sequence ID" value="NZ_JASMWN010000025.1"/>
</dbReference>
<dbReference type="EC" id="2.4.-.-" evidence="1"/>
<accession>A0ABU3VK12</accession>
<sequence>MRDAASSSGGPTRIAVLSSAGAGGGGIAAQRLAGALDAQDGLSADFLTAGDLGGFLPEAVVPSGSKSNRQLTDTHFTVEYPGYRRDWLIELLSGYDIVNVHWASYLLGLAELEALAARGTRMLFMLHDYHYFTGGCHYPAGCTGMMRGCLGCPQVDSRLCDARFIPVNLRVKRAIFAHDNVHLAAPSGFLRDQAMASGIVPGERAHVLRNAYAPLDTGAGRPDDDIIRILLIADSLAERRKGMPLALDSLAALHDRLPAGRRVQIDVVGQADPMLVDRLNASGLTHVLHGRISDHVRLVGIFAASNIVLSCSYEDNWPNILVEAGAYGCVPVVGPGHGCAEFCETYDIGGIAHSYTAEAFADVLLATIAGLAPLPEATARIRDDHRADRVAAQFLRIAAAIPRAQTEQQESHA</sequence>
<evidence type="ECO:0000313" key="1">
    <source>
        <dbReference type="EMBL" id="MDU9006529.1"/>
    </source>
</evidence>
<keyword evidence="2" id="KW-1185">Reference proteome</keyword>
<organism evidence="1 2">
    <name type="scientific">Sedimentitalea todarodis</name>
    <dbReference type="NCBI Taxonomy" id="1631240"/>
    <lineage>
        <taxon>Bacteria</taxon>
        <taxon>Pseudomonadati</taxon>
        <taxon>Pseudomonadota</taxon>
        <taxon>Alphaproteobacteria</taxon>
        <taxon>Rhodobacterales</taxon>
        <taxon>Paracoccaceae</taxon>
        <taxon>Sedimentitalea</taxon>
    </lineage>
</organism>
<keyword evidence="1" id="KW-0328">Glycosyltransferase</keyword>
<protein>
    <submittedName>
        <fullName evidence="1">Glycosyltransferase</fullName>
        <ecNumber evidence="1">2.4.-.-</ecNumber>
    </submittedName>
</protein>
<keyword evidence="1" id="KW-0808">Transferase</keyword>
<name>A0ABU3VK12_9RHOB</name>
<evidence type="ECO:0000313" key="2">
    <source>
        <dbReference type="Proteomes" id="UP001255416"/>
    </source>
</evidence>
<dbReference type="SUPFAM" id="SSF53756">
    <property type="entry name" value="UDP-Glycosyltransferase/glycogen phosphorylase"/>
    <property type="match status" value="1"/>
</dbReference>
<comment type="caution">
    <text evidence="1">The sequence shown here is derived from an EMBL/GenBank/DDBJ whole genome shotgun (WGS) entry which is preliminary data.</text>
</comment>
<gene>
    <name evidence="1" type="ORF">QO231_22085</name>
</gene>
<dbReference type="Proteomes" id="UP001255416">
    <property type="component" value="Unassembled WGS sequence"/>
</dbReference>
<dbReference type="GO" id="GO:0016757">
    <property type="term" value="F:glycosyltransferase activity"/>
    <property type="evidence" value="ECO:0007669"/>
    <property type="project" value="UniProtKB-KW"/>
</dbReference>
<dbReference type="Gene3D" id="3.40.50.2000">
    <property type="entry name" value="Glycogen Phosphorylase B"/>
    <property type="match status" value="1"/>
</dbReference>
<dbReference type="EMBL" id="JASMWN010000025">
    <property type="protein sequence ID" value="MDU9006529.1"/>
    <property type="molecule type" value="Genomic_DNA"/>
</dbReference>
<reference evidence="2" key="1">
    <citation type="submission" date="2023-05" db="EMBL/GenBank/DDBJ databases">
        <title>Sedimentitalea sp. nov. JM2-8.</title>
        <authorList>
            <person name="Huang J."/>
        </authorList>
    </citation>
    <scope>NUCLEOTIDE SEQUENCE [LARGE SCALE GENOMIC DNA]</scope>
    <source>
        <strain evidence="2">KHS03</strain>
    </source>
</reference>